<proteinExistence type="predicted"/>
<gene>
    <name evidence="2" type="ORF">AB2B41_04435</name>
</gene>
<dbReference type="Proteomes" id="UP001556098">
    <property type="component" value="Unassembled WGS sequence"/>
</dbReference>
<dbReference type="NCBIfam" id="NF033545">
    <property type="entry name" value="transpos_IS630"/>
    <property type="match status" value="1"/>
</dbReference>
<evidence type="ECO:0000313" key="2">
    <source>
        <dbReference type="EMBL" id="MEW9918834.1"/>
    </source>
</evidence>
<keyword evidence="3" id="KW-1185">Reference proteome</keyword>
<dbReference type="PANTHER" id="PTHR46564:SF1">
    <property type="entry name" value="TRANSPOSASE"/>
    <property type="match status" value="1"/>
</dbReference>
<evidence type="ECO:0000259" key="1">
    <source>
        <dbReference type="Pfam" id="PF13358"/>
    </source>
</evidence>
<dbReference type="Pfam" id="PF13358">
    <property type="entry name" value="DDE_3"/>
    <property type="match status" value="1"/>
</dbReference>
<evidence type="ECO:0000313" key="3">
    <source>
        <dbReference type="Proteomes" id="UP001556098"/>
    </source>
</evidence>
<comment type="caution">
    <text evidence="2">The sequence shown here is derived from an EMBL/GenBank/DDBJ whole genome shotgun (WGS) entry which is preliminary data.</text>
</comment>
<dbReference type="InterPro" id="IPR047655">
    <property type="entry name" value="Transpos_IS630-like"/>
</dbReference>
<sequence length="318" mass="35061">MSAPLPDALRARFQRLIEDGLSGRAAALRLKLSPATGARWGLAIRRTGQARAAPQGRPRGKGKLDPHRSFFAEVIAQDGDITMPELASALHEATGVRAHPNAIGKFLRKLGYTHKKSLVAAERRRTKVRRQREDWFKHRIPAVSARPERVVFIDETSVKTNLTRLRGWAPRGDRLVMHAPFGSWGTQTFIAGLTADAMIAPWVIKGAMDGSAFAAYVEKVLIPELEPGTVVILDNLATHKNAVAAKALRDAGCWFLFLPPYSPDLNPIEMAFSKLKAHLRRIGARTFSDMFDAIAEVCDLYSPQECQNYLKAAGYVSG</sequence>
<accession>A0ABV3RKC8</accession>
<dbReference type="InterPro" id="IPR009057">
    <property type="entry name" value="Homeodomain-like_sf"/>
</dbReference>
<dbReference type="InterPro" id="IPR036397">
    <property type="entry name" value="RNaseH_sf"/>
</dbReference>
<reference evidence="2 3" key="1">
    <citation type="submission" date="2024-07" db="EMBL/GenBank/DDBJ databases">
        <title>Marimonas sp.nov., isolated from tidal-flat sediment.</title>
        <authorList>
            <person name="Jayan J.N."/>
            <person name="Lee S.S."/>
        </authorList>
    </citation>
    <scope>NUCLEOTIDE SEQUENCE [LARGE SCALE GENOMIC DNA]</scope>
    <source>
        <strain evidence="2 3">MJW-29</strain>
    </source>
</reference>
<dbReference type="EMBL" id="JBFNXX010000002">
    <property type="protein sequence ID" value="MEW9918834.1"/>
    <property type="molecule type" value="Genomic_DNA"/>
</dbReference>
<dbReference type="PANTHER" id="PTHR46564">
    <property type="entry name" value="TRANSPOSASE"/>
    <property type="match status" value="1"/>
</dbReference>
<dbReference type="SUPFAM" id="SSF46689">
    <property type="entry name" value="Homeodomain-like"/>
    <property type="match status" value="1"/>
</dbReference>
<dbReference type="RefSeq" id="WP_367876533.1">
    <property type="nucleotide sequence ID" value="NZ_JBFNXX010000002.1"/>
</dbReference>
<organism evidence="2 3">
    <name type="scientific">Sulfitobacter sediminis</name>
    <dbReference type="NCBI Taxonomy" id="3234186"/>
    <lineage>
        <taxon>Bacteria</taxon>
        <taxon>Pseudomonadati</taxon>
        <taxon>Pseudomonadota</taxon>
        <taxon>Alphaproteobacteria</taxon>
        <taxon>Rhodobacterales</taxon>
        <taxon>Roseobacteraceae</taxon>
        <taxon>Sulfitobacter</taxon>
    </lineage>
</organism>
<dbReference type="Gene3D" id="3.30.420.10">
    <property type="entry name" value="Ribonuclease H-like superfamily/Ribonuclease H"/>
    <property type="match status" value="1"/>
</dbReference>
<protein>
    <submittedName>
        <fullName evidence="2">IS630 family transposase</fullName>
    </submittedName>
</protein>
<name>A0ABV3RKC8_9RHOB</name>
<feature type="domain" description="Tc1-like transposase DDE" evidence="1">
    <location>
        <begin position="149"/>
        <end position="281"/>
    </location>
</feature>
<dbReference type="InterPro" id="IPR038717">
    <property type="entry name" value="Tc1-like_DDE_dom"/>
</dbReference>